<organism evidence="2">
    <name type="scientific">freshwater metagenome</name>
    <dbReference type="NCBI Taxonomy" id="449393"/>
    <lineage>
        <taxon>unclassified sequences</taxon>
        <taxon>metagenomes</taxon>
        <taxon>ecological metagenomes</taxon>
    </lineage>
</organism>
<dbReference type="Pfam" id="PF03795">
    <property type="entry name" value="YCII"/>
    <property type="match status" value="1"/>
</dbReference>
<dbReference type="InterPro" id="IPR011008">
    <property type="entry name" value="Dimeric_a/b-barrel"/>
</dbReference>
<dbReference type="SUPFAM" id="SSF54909">
    <property type="entry name" value="Dimeric alpha+beta barrel"/>
    <property type="match status" value="1"/>
</dbReference>
<evidence type="ECO:0000313" key="2">
    <source>
        <dbReference type="EMBL" id="CAB4917863.1"/>
    </source>
</evidence>
<dbReference type="AlphaFoldDB" id="A0A6J7HL49"/>
<feature type="domain" description="YCII-related" evidence="1">
    <location>
        <begin position="16"/>
        <end position="80"/>
    </location>
</feature>
<reference evidence="2" key="1">
    <citation type="submission" date="2020-05" db="EMBL/GenBank/DDBJ databases">
        <authorList>
            <person name="Chiriac C."/>
            <person name="Salcher M."/>
            <person name="Ghai R."/>
            <person name="Kavagutti S V."/>
        </authorList>
    </citation>
    <scope>NUCLEOTIDE SEQUENCE</scope>
</reference>
<dbReference type="InterPro" id="IPR005545">
    <property type="entry name" value="YCII"/>
</dbReference>
<evidence type="ECO:0000259" key="1">
    <source>
        <dbReference type="Pfam" id="PF03795"/>
    </source>
</evidence>
<name>A0A6J7HL49_9ZZZZ</name>
<accession>A0A6J7HL49</accession>
<sequence>MVVTVVLGTYTAPEADVVAGLPAHLVFLEELLADGRLLTGGRNVPGDGSVLVLHGVEPNDALAVLAPDPYVTSGVVRYEVAGAFLPGMLAPGLAEVLGDAS</sequence>
<gene>
    <name evidence="2" type="ORF">UFOPK3674_00345</name>
</gene>
<dbReference type="EMBL" id="CAFBMX010000002">
    <property type="protein sequence ID" value="CAB4917863.1"/>
    <property type="molecule type" value="Genomic_DNA"/>
</dbReference>
<protein>
    <submittedName>
        <fullName evidence="2">Unannotated protein</fullName>
    </submittedName>
</protein>
<dbReference type="Gene3D" id="3.30.70.1060">
    <property type="entry name" value="Dimeric alpha+beta barrel"/>
    <property type="match status" value="1"/>
</dbReference>
<proteinExistence type="predicted"/>